<dbReference type="SUPFAM" id="SSF74653">
    <property type="entry name" value="TolA/TonB C-terminal domain"/>
    <property type="match status" value="1"/>
</dbReference>
<organism evidence="6 7">
    <name type="scientific">Rhodanobacter panaciterrae</name>
    <dbReference type="NCBI Taxonomy" id="490572"/>
    <lineage>
        <taxon>Bacteria</taxon>
        <taxon>Pseudomonadati</taxon>
        <taxon>Pseudomonadota</taxon>
        <taxon>Gammaproteobacteria</taxon>
        <taxon>Lysobacterales</taxon>
        <taxon>Rhodanobacteraceae</taxon>
        <taxon>Rhodanobacter</taxon>
    </lineage>
</organism>
<comment type="caution">
    <text evidence="6">The sequence shown here is derived from an EMBL/GenBank/DDBJ whole genome shotgun (WGS) entry which is preliminary data.</text>
</comment>
<dbReference type="InterPro" id="IPR006260">
    <property type="entry name" value="TonB/TolA_C"/>
</dbReference>
<evidence type="ECO:0000256" key="4">
    <source>
        <dbReference type="ARBA" id="ARBA00023136"/>
    </source>
</evidence>
<dbReference type="InterPro" id="IPR037682">
    <property type="entry name" value="TonB_C"/>
</dbReference>
<keyword evidence="3" id="KW-1133">Transmembrane helix</keyword>
<reference evidence="7" key="1">
    <citation type="journal article" date="2019" name="Int. J. Syst. Evol. Microbiol.">
        <title>The Global Catalogue of Microorganisms (GCM) 10K type strain sequencing project: providing services to taxonomists for standard genome sequencing and annotation.</title>
        <authorList>
            <consortium name="The Broad Institute Genomics Platform"/>
            <consortium name="The Broad Institute Genome Sequencing Center for Infectious Disease"/>
            <person name="Wu L."/>
            <person name="Ma J."/>
        </authorList>
    </citation>
    <scope>NUCLEOTIDE SEQUENCE [LARGE SCALE GENOMIC DNA]</scope>
    <source>
        <strain evidence="7">KCTC 22232</strain>
    </source>
</reference>
<dbReference type="Pfam" id="PF03544">
    <property type="entry name" value="TonB_C"/>
    <property type="match status" value="1"/>
</dbReference>
<protein>
    <recommendedName>
        <fullName evidence="5">TonB C-terminal domain-containing protein</fullName>
    </recommendedName>
</protein>
<dbReference type="EMBL" id="BMXT01000006">
    <property type="protein sequence ID" value="GGY35396.1"/>
    <property type="molecule type" value="Genomic_DNA"/>
</dbReference>
<accession>A0ABQ3A5M8</accession>
<dbReference type="PROSITE" id="PS52015">
    <property type="entry name" value="TONB_CTD"/>
    <property type="match status" value="1"/>
</dbReference>
<dbReference type="NCBIfam" id="TIGR01352">
    <property type="entry name" value="tonB_Cterm"/>
    <property type="match status" value="1"/>
</dbReference>
<evidence type="ECO:0000313" key="7">
    <source>
        <dbReference type="Proteomes" id="UP000621898"/>
    </source>
</evidence>
<keyword evidence="4" id="KW-0472">Membrane</keyword>
<keyword evidence="7" id="KW-1185">Reference proteome</keyword>
<gene>
    <name evidence="6" type="ORF">GCM10008098_30630</name>
</gene>
<evidence type="ECO:0000256" key="3">
    <source>
        <dbReference type="ARBA" id="ARBA00022989"/>
    </source>
</evidence>
<proteinExistence type="predicted"/>
<feature type="domain" description="TonB C-terminal" evidence="5">
    <location>
        <begin position="90"/>
        <end position="184"/>
    </location>
</feature>
<keyword evidence="2" id="KW-0812">Transmembrane</keyword>
<dbReference type="Gene3D" id="3.30.1150.10">
    <property type="match status" value="1"/>
</dbReference>
<comment type="subcellular location">
    <subcellularLocation>
        <location evidence="1">Membrane</location>
        <topology evidence="1">Single-pass membrane protein</topology>
    </subcellularLocation>
</comment>
<evidence type="ECO:0000313" key="6">
    <source>
        <dbReference type="EMBL" id="GGY35396.1"/>
    </source>
</evidence>
<evidence type="ECO:0000256" key="1">
    <source>
        <dbReference type="ARBA" id="ARBA00004167"/>
    </source>
</evidence>
<name>A0ABQ3A5M8_9GAMM</name>
<evidence type="ECO:0000256" key="2">
    <source>
        <dbReference type="ARBA" id="ARBA00022692"/>
    </source>
</evidence>
<dbReference type="Proteomes" id="UP000621898">
    <property type="component" value="Unassembled WGS sequence"/>
</dbReference>
<dbReference type="RefSeq" id="WP_189442514.1">
    <property type="nucleotide sequence ID" value="NZ_BMXT01000006.1"/>
</dbReference>
<sequence length="186" mass="19705">MLRLRTTTTLSVLALAIGIAGTGWLSTLTVGWRGPAPRLAATRHAAYVQRHAAPSLRQRQRPASVVQASRAKENPVIGDSGEAQAAVVARPPALVPLAMPADTSQPWDELRGHLDGRVVVHVGIDGNGRVQAASLVESSGDSVLDEHALRSVRGWRFAVPGDHPEGISGELPMRFSAQGERLAQSP</sequence>
<evidence type="ECO:0000259" key="5">
    <source>
        <dbReference type="PROSITE" id="PS52015"/>
    </source>
</evidence>